<dbReference type="Proteomes" id="UP000053258">
    <property type="component" value="Unassembled WGS sequence"/>
</dbReference>
<sequence>QPQHSIPDVFIWMMSNNKRVAYARIPSKDLLHSLVDEEMGKDCAKVKTVFLKV</sequence>
<keyword evidence="8" id="KW-1185">Reference proteome</keyword>
<dbReference type="GO" id="GO:0048787">
    <property type="term" value="C:presynaptic active zone membrane"/>
    <property type="evidence" value="ECO:0007669"/>
    <property type="project" value="TreeGrafter"/>
</dbReference>
<dbReference type="GO" id="GO:0035612">
    <property type="term" value="F:AP-2 adaptor complex binding"/>
    <property type="evidence" value="ECO:0007669"/>
    <property type="project" value="TreeGrafter"/>
</dbReference>
<feature type="non-terminal residue" evidence="7">
    <location>
        <position position="53"/>
    </location>
</feature>
<protein>
    <submittedName>
        <fullName evidence="7">Otoferlin</fullName>
    </submittedName>
</protein>
<dbReference type="InterPro" id="IPR037721">
    <property type="entry name" value="Ferlin"/>
</dbReference>
<evidence type="ECO:0000313" key="8">
    <source>
        <dbReference type="Proteomes" id="UP000053258"/>
    </source>
</evidence>
<evidence type="ECO:0000256" key="4">
    <source>
        <dbReference type="ARBA" id="ARBA00022989"/>
    </source>
</evidence>
<dbReference type="InterPro" id="IPR012561">
    <property type="entry name" value="Ferlin_B-domain"/>
</dbReference>
<organism evidence="7 8">
    <name type="scientific">Manacus vitellinus</name>
    <name type="common">golden-collared manakin</name>
    <dbReference type="NCBI Taxonomy" id="328815"/>
    <lineage>
        <taxon>Eukaryota</taxon>
        <taxon>Metazoa</taxon>
        <taxon>Chordata</taxon>
        <taxon>Craniata</taxon>
        <taxon>Vertebrata</taxon>
        <taxon>Euteleostomi</taxon>
        <taxon>Archelosauria</taxon>
        <taxon>Archosauria</taxon>
        <taxon>Dinosauria</taxon>
        <taxon>Saurischia</taxon>
        <taxon>Theropoda</taxon>
        <taxon>Coelurosauria</taxon>
        <taxon>Aves</taxon>
        <taxon>Neognathae</taxon>
        <taxon>Neoaves</taxon>
        <taxon>Telluraves</taxon>
        <taxon>Australaves</taxon>
        <taxon>Passeriformes</taxon>
        <taxon>Pipridae</taxon>
        <taxon>Manacus</taxon>
    </lineage>
</organism>
<gene>
    <name evidence="7" type="ORF">N305_00009</name>
</gene>
<keyword evidence="5" id="KW-0472">Membrane</keyword>
<evidence type="ECO:0000256" key="3">
    <source>
        <dbReference type="ARBA" id="ARBA00022737"/>
    </source>
</evidence>
<dbReference type="GO" id="GO:0007009">
    <property type="term" value="P:plasma membrane organization"/>
    <property type="evidence" value="ECO:0007669"/>
    <property type="project" value="TreeGrafter"/>
</dbReference>
<dbReference type="GO" id="GO:0016082">
    <property type="term" value="P:synaptic vesicle priming"/>
    <property type="evidence" value="ECO:0007669"/>
    <property type="project" value="TreeGrafter"/>
</dbReference>
<accession>A0A093QGL6</accession>
<dbReference type="GO" id="GO:0030672">
    <property type="term" value="C:synaptic vesicle membrane"/>
    <property type="evidence" value="ECO:0007669"/>
    <property type="project" value="TreeGrafter"/>
</dbReference>
<evidence type="ECO:0000259" key="6">
    <source>
        <dbReference type="SMART" id="SM01201"/>
    </source>
</evidence>
<evidence type="ECO:0000313" key="7">
    <source>
        <dbReference type="EMBL" id="KFW87676.1"/>
    </source>
</evidence>
<proteinExistence type="predicted"/>
<name>A0A093QGL6_9PASS</name>
<dbReference type="EMBL" id="KL681824">
    <property type="protein sequence ID" value="KFW87676.1"/>
    <property type="molecule type" value="Genomic_DNA"/>
</dbReference>
<dbReference type="AlphaFoldDB" id="A0A093QGL6"/>
<dbReference type="SMART" id="SM01201">
    <property type="entry name" value="FerB"/>
    <property type="match status" value="1"/>
</dbReference>
<dbReference type="Pfam" id="PF08150">
    <property type="entry name" value="FerB"/>
    <property type="match status" value="1"/>
</dbReference>
<keyword evidence="3" id="KW-0677">Repeat</keyword>
<keyword evidence="2" id="KW-0812">Transmembrane</keyword>
<dbReference type="PANTHER" id="PTHR12546:SF32">
    <property type="entry name" value="OTOFERLIN"/>
    <property type="match status" value="1"/>
</dbReference>
<feature type="domain" description="Ferlin B-domain" evidence="6">
    <location>
        <begin position="2"/>
        <end position="52"/>
    </location>
</feature>
<dbReference type="PANTHER" id="PTHR12546">
    <property type="entry name" value="FER-1-LIKE"/>
    <property type="match status" value="1"/>
</dbReference>
<comment type="subcellular location">
    <subcellularLocation>
        <location evidence="1">Membrane</location>
    </subcellularLocation>
</comment>
<keyword evidence="4" id="KW-1133">Transmembrane helix</keyword>
<reference evidence="7 8" key="1">
    <citation type="submission" date="2014-06" db="EMBL/GenBank/DDBJ databases">
        <title>Genome evolution of avian class.</title>
        <authorList>
            <person name="Zhang G."/>
            <person name="Li C."/>
        </authorList>
    </citation>
    <scope>NUCLEOTIDE SEQUENCE [LARGE SCALE GENOMIC DNA]</scope>
    <source>
        <strain evidence="7">BGI_N305</strain>
    </source>
</reference>
<evidence type="ECO:0000256" key="1">
    <source>
        <dbReference type="ARBA" id="ARBA00004370"/>
    </source>
</evidence>
<evidence type="ECO:0000256" key="2">
    <source>
        <dbReference type="ARBA" id="ARBA00022692"/>
    </source>
</evidence>
<dbReference type="GO" id="GO:0005509">
    <property type="term" value="F:calcium ion binding"/>
    <property type="evidence" value="ECO:0007669"/>
    <property type="project" value="TreeGrafter"/>
</dbReference>
<evidence type="ECO:0000256" key="5">
    <source>
        <dbReference type="ARBA" id="ARBA00023136"/>
    </source>
</evidence>
<dbReference type="OrthoDB" id="270970at2759"/>
<feature type="non-terminal residue" evidence="7">
    <location>
        <position position="1"/>
    </location>
</feature>